<protein>
    <submittedName>
        <fullName evidence="4">Thiamine phosphate synthase</fullName>
    </submittedName>
</protein>
<keyword evidence="2" id="KW-0784">Thiamine biosynthesis</keyword>
<accession>A0ABW2Q2Z4</accession>
<evidence type="ECO:0000256" key="2">
    <source>
        <dbReference type="ARBA" id="ARBA00022977"/>
    </source>
</evidence>
<dbReference type="InterPro" id="IPR013785">
    <property type="entry name" value="Aldolase_TIM"/>
</dbReference>
<comment type="caution">
    <text evidence="4">The sequence shown here is derived from an EMBL/GenBank/DDBJ whole genome shotgun (WGS) entry which is preliminary data.</text>
</comment>
<dbReference type="InterPro" id="IPR022998">
    <property type="entry name" value="ThiamineP_synth_TenI"/>
</dbReference>
<evidence type="ECO:0000256" key="1">
    <source>
        <dbReference type="ARBA" id="ARBA00004948"/>
    </source>
</evidence>
<name>A0ABW2Q2Z4_9BACL</name>
<proteinExistence type="predicted"/>
<dbReference type="RefSeq" id="WP_380967776.1">
    <property type="nucleotide sequence ID" value="NZ_JBHTCO010000020.1"/>
</dbReference>
<dbReference type="Pfam" id="PF02581">
    <property type="entry name" value="TMP-TENI"/>
    <property type="match status" value="1"/>
</dbReference>
<dbReference type="Proteomes" id="UP001596505">
    <property type="component" value="Unassembled WGS sequence"/>
</dbReference>
<evidence type="ECO:0000313" key="5">
    <source>
        <dbReference type="Proteomes" id="UP001596505"/>
    </source>
</evidence>
<keyword evidence="5" id="KW-1185">Reference proteome</keyword>
<gene>
    <name evidence="4" type="ORF">ACFQRG_15820</name>
</gene>
<dbReference type="Gene3D" id="3.20.20.70">
    <property type="entry name" value="Aldolase class I"/>
    <property type="match status" value="1"/>
</dbReference>
<feature type="domain" description="Thiamine phosphate synthase/TenI" evidence="3">
    <location>
        <begin position="5"/>
        <end position="180"/>
    </location>
</feature>
<reference evidence="5" key="1">
    <citation type="journal article" date="2019" name="Int. J. Syst. Evol. Microbiol.">
        <title>The Global Catalogue of Microorganisms (GCM) 10K type strain sequencing project: providing services to taxonomists for standard genome sequencing and annotation.</title>
        <authorList>
            <consortium name="The Broad Institute Genomics Platform"/>
            <consortium name="The Broad Institute Genome Sequencing Center for Infectious Disease"/>
            <person name="Wu L."/>
            <person name="Ma J."/>
        </authorList>
    </citation>
    <scope>NUCLEOTIDE SEQUENCE [LARGE SCALE GENOMIC DNA]</scope>
    <source>
        <strain evidence="5">CGMCC 1.16305</strain>
    </source>
</reference>
<dbReference type="SUPFAM" id="SSF51391">
    <property type="entry name" value="Thiamin phosphate synthase"/>
    <property type="match status" value="1"/>
</dbReference>
<dbReference type="InterPro" id="IPR036206">
    <property type="entry name" value="ThiamineP_synth_sf"/>
</dbReference>
<evidence type="ECO:0000313" key="4">
    <source>
        <dbReference type="EMBL" id="MFC7394425.1"/>
    </source>
</evidence>
<dbReference type="CDD" id="cd00564">
    <property type="entry name" value="TMP_TenI"/>
    <property type="match status" value="1"/>
</dbReference>
<organism evidence="4 5">
    <name type="scientific">Scopulibacillus cellulosilyticus</name>
    <dbReference type="NCBI Taxonomy" id="2665665"/>
    <lineage>
        <taxon>Bacteria</taxon>
        <taxon>Bacillati</taxon>
        <taxon>Bacillota</taxon>
        <taxon>Bacilli</taxon>
        <taxon>Bacillales</taxon>
        <taxon>Sporolactobacillaceae</taxon>
        <taxon>Scopulibacillus</taxon>
    </lineage>
</organism>
<dbReference type="PANTHER" id="PTHR20857:SF22">
    <property type="entry name" value="THIAZOLE TAUTOMERASE"/>
    <property type="match status" value="1"/>
</dbReference>
<comment type="pathway">
    <text evidence="1">Cofactor biosynthesis; thiamine diphosphate biosynthesis.</text>
</comment>
<dbReference type="PANTHER" id="PTHR20857">
    <property type="entry name" value="THIAMINE-PHOSPHATE PYROPHOSPHORYLASE"/>
    <property type="match status" value="1"/>
</dbReference>
<evidence type="ECO:0000259" key="3">
    <source>
        <dbReference type="Pfam" id="PF02581"/>
    </source>
</evidence>
<dbReference type="EMBL" id="JBHTCO010000020">
    <property type="protein sequence ID" value="MFC7394425.1"/>
    <property type="molecule type" value="Genomic_DNA"/>
</dbReference>
<sequence length="200" mass="21606">MRELHVITTGKDSAYQAASKIRAIIPFITAVHVREKELSQKDYIQFVQILLNHGIPKNKIIANKYVEAAGLLGLKGVHLPESGEAPNKVKQLYPDLIVGCSVHSKETAVKKEKQNADYLFYGNVFPTSCKPGLAGKGLSLLSDVVKSVSIPVIAIGGIYPETINKVRQTGAQGAAVMSGIMNAEDPGGMCLKYVNCLKEE</sequence>